<sequence>MGDNSWLWIRGSALRGEVNDCLLVSYKLDSKVLGADSFWAHPFAFALRGIGSIPAAVYGGRKGGCDGTGWGAPIMAHLSEMVVSEDN</sequence>
<comment type="caution">
    <text evidence="1">The sequence shown here is derived from an EMBL/GenBank/DDBJ whole genome shotgun (WGS) entry which is preliminary data.</text>
</comment>
<gene>
    <name evidence="1" type="ORF">G2W53_033852</name>
</gene>
<organism evidence="1 2">
    <name type="scientific">Senna tora</name>
    <dbReference type="NCBI Taxonomy" id="362788"/>
    <lineage>
        <taxon>Eukaryota</taxon>
        <taxon>Viridiplantae</taxon>
        <taxon>Streptophyta</taxon>
        <taxon>Embryophyta</taxon>
        <taxon>Tracheophyta</taxon>
        <taxon>Spermatophyta</taxon>
        <taxon>Magnoliopsida</taxon>
        <taxon>eudicotyledons</taxon>
        <taxon>Gunneridae</taxon>
        <taxon>Pentapetalae</taxon>
        <taxon>rosids</taxon>
        <taxon>fabids</taxon>
        <taxon>Fabales</taxon>
        <taxon>Fabaceae</taxon>
        <taxon>Caesalpinioideae</taxon>
        <taxon>Cassia clade</taxon>
        <taxon>Senna</taxon>
    </lineage>
</organism>
<accession>A0A834T0B8</accession>
<dbReference type="Proteomes" id="UP000634136">
    <property type="component" value="Unassembled WGS sequence"/>
</dbReference>
<evidence type="ECO:0000313" key="1">
    <source>
        <dbReference type="EMBL" id="KAF7812876.1"/>
    </source>
</evidence>
<reference evidence="1" key="1">
    <citation type="submission" date="2020-09" db="EMBL/GenBank/DDBJ databases">
        <title>Genome-Enabled Discovery of Anthraquinone Biosynthesis in Senna tora.</title>
        <authorList>
            <person name="Kang S.-H."/>
            <person name="Pandey R.P."/>
            <person name="Lee C.-M."/>
            <person name="Sim J.-S."/>
            <person name="Jeong J.-T."/>
            <person name="Choi B.-S."/>
            <person name="Jung M."/>
            <person name="Ginzburg D."/>
            <person name="Zhao K."/>
            <person name="Won S.Y."/>
            <person name="Oh T.-J."/>
            <person name="Yu Y."/>
            <person name="Kim N.-H."/>
            <person name="Lee O.R."/>
            <person name="Lee T.-H."/>
            <person name="Bashyal P."/>
            <person name="Kim T.-S."/>
            <person name="Lee W.-H."/>
            <person name="Kawkins C."/>
            <person name="Kim C.-K."/>
            <person name="Kim J.S."/>
            <person name="Ahn B.O."/>
            <person name="Rhee S.Y."/>
            <person name="Sohng J.K."/>
        </authorList>
    </citation>
    <scope>NUCLEOTIDE SEQUENCE</scope>
    <source>
        <tissue evidence="1">Leaf</tissue>
    </source>
</reference>
<protein>
    <submittedName>
        <fullName evidence="1">Uncharacterized protein</fullName>
    </submittedName>
</protein>
<name>A0A834T0B8_9FABA</name>
<keyword evidence="2" id="KW-1185">Reference proteome</keyword>
<proteinExistence type="predicted"/>
<evidence type="ECO:0000313" key="2">
    <source>
        <dbReference type="Proteomes" id="UP000634136"/>
    </source>
</evidence>
<dbReference type="EMBL" id="JAAIUW010000010">
    <property type="protein sequence ID" value="KAF7812876.1"/>
    <property type="molecule type" value="Genomic_DNA"/>
</dbReference>
<dbReference type="AlphaFoldDB" id="A0A834T0B8"/>